<feature type="region of interest" description="Disordered" evidence="1">
    <location>
        <begin position="600"/>
        <end position="634"/>
    </location>
</feature>
<feature type="compositionally biased region" description="Basic and acidic residues" evidence="1">
    <location>
        <begin position="216"/>
        <end position="268"/>
    </location>
</feature>
<keyword evidence="3" id="KW-1185">Reference proteome</keyword>
<dbReference type="AlphaFoldDB" id="A0A0L0DHK6"/>
<proteinExistence type="predicted"/>
<dbReference type="Proteomes" id="UP000054408">
    <property type="component" value="Unassembled WGS sequence"/>
</dbReference>
<feature type="compositionally biased region" description="Acidic residues" evidence="1">
    <location>
        <begin position="192"/>
        <end position="203"/>
    </location>
</feature>
<accession>A0A0L0DHK6</accession>
<evidence type="ECO:0000313" key="3">
    <source>
        <dbReference type="Proteomes" id="UP000054408"/>
    </source>
</evidence>
<protein>
    <submittedName>
        <fullName evidence="2">Uncharacterized protein</fullName>
    </submittedName>
</protein>
<evidence type="ECO:0000256" key="1">
    <source>
        <dbReference type="SAM" id="MobiDB-lite"/>
    </source>
</evidence>
<dbReference type="GeneID" id="25566396"/>
<name>A0A0L0DHK6_THETB</name>
<evidence type="ECO:0000313" key="2">
    <source>
        <dbReference type="EMBL" id="KNC51581.1"/>
    </source>
</evidence>
<gene>
    <name evidence="2" type="ORF">AMSG_07486</name>
</gene>
<organism evidence="2 3">
    <name type="scientific">Thecamonas trahens ATCC 50062</name>
    <dbReference type="NCBI Taxonomy" id="461836"/>
    <lineage>
        <taxon>Eukaryota</taxon>
        <taxon>Apusozoa</taxon>
        <taxon>Apusomonadida</taxon>
        <taxon>Apusomonadidae</taxon>
        <taxon>Thecamonas</taxon>
    </lineage>
</organism>
<feature type="region of interest" description="Disordered" evidence="1">
    <location>
        <begin position="140"/>
        <end position="163"/>
    </location>
</feature>
<reference evidence="2 3" key="1">
    <citation type="submission" date="2010-05" db="EMBL/GenBank/DDBJ databases">
        <title>The Genome Sequence of Thecamonas trahens ATCC 50062.</title>
        <authorList>
            <consortium name="The Broad Institute Genome Sequencing Platform"/>
            <person name="Russ C."/>
            <person name="Cuomo C."/>
            <person name="Shea T."/>
            <person name="Young S.K."/>
            <person name="Zeng Q."/>
            <person name="Koehrsen M."/>
            <person name="Haas B."/>
            <person name="Borodovsky M."/>
            <person name="Guigo R."/>
            <person name="Alvarado L."/>
            <person name="Berlin A."/>
            <person name="Bochicchio J."/>
            <person name="Borenstein D."/>
            <person name="Chapman S."/>
            <person name="Chen Z."/>
            <person name="Freedman E."/>
            <person name="Gellesch M."/>
            <person name="Goldberg J."/>
            <person name="Griggs A."/>
            <person name="Gujja S."/>
            <person name="Heilman E."/>
            <person name="Heiman D."/>
            <person name="Hepburn T."/>
            <person name="Howarth C."/>
            <person name="Jen D."/>
            <person name="Larson L."/>
            <person name="Mehta T."/>
            <person name="Park D."/>
            <person name="Pearson M."/>
            <person name="Roberts A."/>
            <person name="Saif S."/>
            <person name="Shenoy N."/>
            <person name="Sisk P."/>
            <person name="Stolte C."/>
            <person name="Sykes S."/>
            <person name="Thomson T."/>
            <person name="Walk T."/>
            <person name="White J."/>
            <person name="Yandava C."/>
            <person name="Burger G."/>
            <person name="Gray M.W."/>
            <person name="Holland P.W.H."/>
            <person name="King N."/>
            <person name="Lang F.B.F."/>
            <person name="Roger A.J."/>
            <person name="Ruiz-Trillo I."/>
            <person name="Lander E."/>
            <person name="Nusbaum C."/>
        </authorList>
    </citation>
    <scope>NUCLEOTIDE SEQUENCE [LARGE SCALE GENOMIC DNA]</scope>
    <source>
        <strain evidence="2 3">ATCC 50062</strain>
    </source>
</reference>
<feature type="region of interest" description="Disordered" evidence="1">
    <location>
        <begin position="183"/>
        <end position="311"/>
    </location>
</feature>
<feature type="compositionally biased region" description="Polar residues" evidence="1">
    <location>
        <begin position="625"/>
        <end position="634"/>
    </location>
</feature>
<dbReference type="EMBL" id="GL349468">
    <property type="protein sequence ID" value="KNC51581.1"/>
    <property type="molecule type" value="Genomic_DNA"/>
</dbReference>
<sequence>MDARDRRNVVVIANKARRLERQRMLLRMRSKEAEERNRAMLAAVRESGEASGRVAASGRSLARLRERYARAARLQLPRWMAEASAAERTRLKQLDAELAALADIRADAARVFRDELAIREAIRDREAALEAARAEEEQAARARVREAQQAAARPRPTQRVDDIDVARVAQHGFSGSALAMLDLDSGSGTREEDQENEMVEEGNVEPVTPVRVPLPSRDREALIERSEDGGKEPEASTKETRRESKESLGEPLHGEEPPNKLAVEKPQDENEELPNKLPVEKPQDGDEPSHKAGNEPPSDGSQASSLPPAEAASMAAMLEPRQREHVLELLLRAIEADMDDDPEELYVEQVSDAVQDSILESALGDDTLSFYGGSAMSAAVVGLLLAFPGGLLPVKLLKHVCTTQTMTLSQASPFLTAHARRVLHAVVSHWRKLLEADAVSADALATLTPALVGEDALEFVDQATGFLSSVLDLETHAQRADANHLASAPPPVVTAPVTSPISAGAMTSMLPGLGGVQARMPASSFAGRPLGSSSGNVLGDADDDYTSEDDMYMGGGAATSTSAIPSNATALMMGGGAGAMMGAGASGMMFGGGMMHPLAAGRPAPKPQPAVPYRTGGLDAVLGDDSSSSEFPSF</sequence>
<dbReference type="RefSeq" id="XP_013755982.1">
    <property type="nucleotide sequence ID" value="XM_013900528.1"/>
</dbReference>
<feature type="compositionally biased region" description="Basic and acidic residues" evidence="1">
    <location>
        <begin position="278"/>
        <end position="293"/>
    </location>
</feature>